<evidence type="ECO:0000313" key="6">
    <source>
        <dbReference type="EMBL" id="GGM74243.1"/>
    </source>
</evidence>
<evidence type="ECO:0000259" key="5">
    <source>
        <dbReference type="Pfam" id="PF07730"/>
    </source>
</evidence>
<keyword evidence="1" id="KW-0808">Transferase</keyword>
<dbReference type="InterPro" id="IPR011712">
    <property type="entry name" value="Sig_transdc_His_kin_sub3_dim/P"/>
</dbReference>
<dbReference type="GO" id="GO:0016020">
    <property type="term" value="C:membrane"/>
    <property type="evidence" value="ECO:0007669"/>
    <property type="project" value="InterPro"/>
</dbReference>
<feature type="transmembrane region" description="Helical" evidence="4">
    <location>
        <begin position="39"/>
        <end position="58"/>
    </location>
</feature>
<dbReference type="InterPro" id="IPR050482">
    <property type="entry name" value="Sensor_HK_TwoCompSys"/>
</dbReference>
<dbReference type="EMBL" id="BMPI01000068">
    <property type="protein sequence ID" value="GGM74243.1"/>
    <property type="molecule type" value="Genomic_DNA"/>
</dbReference>
<evidence type="ECO:0000256" key="2">
    <source>
        <dbReference type="ARBA" id="ARBA00022777"/>
    </source>
</evidence>
<accession>A0A917UCP3</accession>
<reference evidence="6" key="2">
    <citation type="submission" date="2020-09" db="EMBL/GenBank/DDBJ databases">
        <authorList>
            <person name="Sun Q."/>
            <person name="Ohkuma M."/>
        </authorList>
    </citation>
    <scope>NUCLEOTIDE SEQUENCE</scope>
    <source>
        <strain evidence="6">JCM 19831</strain>
    </source>
</reference>
<dbReference type="Gene3D" id="3.30.565.10">
    <property type="entry name" value="Histidine kinase-like ATPase, C-terminal domain"/>
    <property type="match status" value="1"/>
</dbReference>
<dbReference type="Proteomes" id="UP000642070">
    <property type="component" value="Unassembled WGS sequence"/>
</dbReference>
<gene>
    <name evidence="6" type="ORF">GCM10007977_089700</name>
</gene>
<evidence type="ECO:0000256" key="4">
    <source>
        <dbReference type="SAM" id="Phobius"/>
    </source>
</evidence>
<evidence type="ECO:0000256" key="1">
    <source>
        <dbReference type="ARBA" id="ARBA00022679"/>
    </source>
</evidence>
<feature type="transmembrane region" description="Helical" evidence="4">
    <location>
        <begin position="291"/>
        <end position="311"/>
    </location>
</feature>
<evidence type="ECO:0000256" key="3">
    <source>
        <dbReference type="ARBA" id="ARBA00023012"/>
    </source>
</evidence>
<dbReference type="RefSeq" id="WP_190256187.1">
    <property type="nucleotide sequence ID" value="NZ_BMPI01000068.1"/>
</dbReference>
<organism evidence="6 7">
    <name type="scientific">Dactylosporangium sucinum</name>
    <dbReference type="NCBI Taxonomy" id="1424081"/>
    <lineage>
        <taxon>Bacteria</taxon>
        <taxon>Bacillati</taxon>
        <taxon>Actinomycetota</taxon>
        <taxon>Actinomycetes</taxon>
        <taxon>Micromonosporales</taxon>
        <taxon>Micromonosporaceae</taxon>
        <taxon>Dactylosporangium</taxon>
    </lineage>
</organism>
<dbReference type="PANTHER" id="PTHR24421:SF63">
    <property type="entry name" value="SENSOR HISTIDINE KINASE DESK"/>
    <property type="match status" value="1"/>
</dbReference>
<dbReference type="Gene3D" id="1.20.5.1930">
    <property type="match status" value="1"/>
</dbReference>
<dbReference type="GO" id="GO:0046983">
    <property type="term" value="F:protein dimerization activity"/>
    <property type="evidence" value="ECO:0007669"/>
    <property type="project" value="InterPro"/>
</dbReference>
<dbReference type="Pfam" id="PF07730">
    <property type="entry name" value="HisKA_3"/>
    <property type="match status" value="1"/>
</dbReference>
<keyword evidence="2" id="KW-0418">Kinase</keyword>
<dbReference type="CDD" id="cd16917">
    <property type="entry name" value="HATPase_UhpB-NarQ-NarX-like"/>
    <property type="match status" value="1"/>
</dbReference>
<proteinExistence type="predicted"/>
<keyword evidence="4" id="KW-0472">Membrane</keyword>
<feature type="domain" description="Signal transduction histidine kinase subgroup 3 dimerisation and phosphoacceptor" evidence="5">
    <location>
        <begin position="438"/>
        <end position="500"/>
    </location>
</feature>
<name>A0A917UCP3_9ACTN</name>
<feature type="transmembrane region" description="Helical" evidence="4">
    <location>
        <begin position="323"/>
        <end position="342"/>
    </location>
</feature>
<feature type="transmembrane region" description="Helical" evidence="4">
    <location>
        <begin position="140"/>
        <end position="159"/>
    </location>
</feature>
<keyword evidence="7" id="KW-1185">Reference proteome</keyword>
<dbReference type="GO" id="GO:0000155">
    <property type="term" value="F:phosphorelay sensor kinase activity"/>
    <property type="evidence" value="ECO:0007669"/>
    <property type="project" value="InterPro"/>
</dbReference>
<feature type="transmembrane region" description="Helical" evidence="4">
    <location>
        <begin position="70"/>
        <end position="91"/>
    </location>
</feature>
<sequence>MRPRTSDTALRLARLAAVALSLGFGFGGFVGILDGAQPFRSRLVAVVLLVALLVLHLRNCIRPADGSRPAGWRWTLTIQVALTGAGMVWFADTWYGNSGFLAAAVLLLVRRPLLAWAGFGLVVVMQFVAAVPVRPTVGEALYLAVGHAGFVGIALYAVARLADLVVDLRDTRSALAAAEVARQRLMFGQQLNERVGASLRRLVQGGEAMLSLPDPATARGALDEGLADARTALNEARSVAHGYRADTTAAAPRRAAGDLTTFTVTALGVATVVLMIVPVEVRRAVRVDLHGAELAWFVLALSAFVGCYLRACVPGPDGARHRWWPATLVALAALSVVPLWVFEFSLWHVAYFLPGATLVLLRGAWRWAATVPLVCLDTVLYGWGAHLGAPTVLGQVYEAVWVGERALLVYALSRMAQLAVRLVAARVELARAAVVRDRLRFAQDLHDLFGYSLSVLVLKSELAMRLLDRDTMRARRELAAGVEVAREALTDLESVAVGYRAMSVAAEADAVRTVLTAAGVTVSGTVAPVALEAEADMLLATVLREGVTNLLRHSRAQRCELTVEVTGPAVRLCLTNDGVTASGSDLPGMGIDNLTRRLRKLGGQLSAAPVDDGFRLVATVPLQPALLGGDPDGVDPVARVEPRHGRREVVAHRSDTQE</sequence>
<feature type="transmembrane region" description="Helical" evidence="4">
    <location>
        <begin position="113"/>
        <end position="133"/>
    </location>
</feature>
<evidence type="ECO:0000313" key="7">
    <source>
        <dbReference type="Proteomes" id="UP000642070"/>
    </source>
</evidence>
<keyword evidence="3" id="KW-0902">Two-component regulatory system</keyword>
<reference evidence="6" key="1">
    <citation type="journal article" date="2014" name="Int. J. Syst. Evol. Microbiol.">
        <title>Complete genome sequence of Corynebacterium casei LMG S-19264T (=DSM 44701T), isolated from a smear-ripened cheese.</title>
        <authorList>
            <consortium name="US DOE Joint Genome Institute (JGI-PGF)"/>
            <person name="Walter F."/>
            <person name="Albersmeier A."/>
            <person name="Kalinowski J."/>
            <person name="Ruckert C."/>
        </authorList>
    </citation>
    <scope>NUCLEOTIDE SEQUENCE</scope>
    <source>
        <strain evidence="6">JCM 19831</strain>
    </source>
</reference>
<keyword evidence="4" id="KW-1133">Transmembrane helix</keyword>
<dbReference type="PANTHER" id="PTHR24421">
    <property type="entry name" value="NITRATE/NITRITE SENSOR PROTEIN NARX-RELATED"/>
    <property type="match status" value="1"/>
</dbReference>
<feature type="transmembrane region" description="Helical" evidence="4">
    <location>
        <begin position="12"/>
        <end position="33"/>
    </location>
</feature>
<comment type="caution">
    <text evidence="6">The sequence shown here is derived from an EMBL/GenBank/DDBJ whole genome shotgun (WGS) entry which is preliminary data.</text>
</comment>
<keyword evidence="4" id="KW-0812">Transmembrane</keyword>
<protein>
    <recommendedName>
        <fullName evidence="5">Signal transduction histidine kinase subgroup 3 dimerisation and phosphoacceptor domain-containing protein</fullName>
    </recommendedName>
</protein>
<dbReference type="AlphaFoldDB" id="A0A917UCP3"/>
<dbReference type="InterPro" id="IPR036890">
    <property type="entry name" value="HATPase_C_sf"/>
</dbReference>
<feature type="transmembrane region" description="Helical" evidence="4">
    <location>
        <begin position="259"/>
        <end position="279"/>
    </location>
</feature>